<sequence length="114" mass="11871">AQALGLVSSTQGTIRVRKTPASPVLGCLGRADAGLATPPDAAALDRRRHEGPGGSWGRAPGPHRLRERRSLGNGGASAQDEGSGRTEPPLHTYPEAPPEKSRSALPLRDRDPLG</sequence>
<feature type="region of interest" description="Disordered" evidence="1">
    <location>
        <begin position="1"/>
        <end position="114"/>
    </location>
</feature>
<proteinExistence type="predicted"/>
<feature type="compositionally biased region" description="Basic and acidic residues" evidence="1">
    <location>
        <begin position="97"/>
        <end position="114"/>
    </location>
</feature>
<dbReference type="Proteomes" id="UP001066276">
    <property type="component" value="Chromosome 8"/>
</dbReference>
<dbReference type="EMBL" id="JANPWB010000012">
    <property type="protein sequence ID" value="KAJ1112847.1"/>
    <property type="molecule type" value="Genomic_DNA"/>
</dbReference>
<protein>
    <submittedName>
        <fullName evidence="2">Uncharacterized protein</fullName>
    </submittedName>
</protein>
<evidence type="ECO:0000313" key="3">
    <source>
        <dbReference type="Proteomes" id="UP001066276"/>
    </source>
</evidence>
<evidence type="ECO:0000256" key="1">
    <source>
        <dbReference type="SAM" id="MobiDB-lite"/>
    </source>
</evidence>
<accession>A0AAV7NE74</accession>
<organism evidence="2 3">
    <name type="scientific">Pleurodeles waltl</name>
    <name type="common">Iberian ribbed newt</name>
    <dbReference type="NCBI Taxonomy" id="8319"/>
    <lineage>
        <taxon>Eukaryota</taxon>
        <taxon>Metazoa</taxon>
        <taxon>Chordata</taxon>
        <taxon>Craniata</taxon>
        <taxon>Vertebrata</taxon>
        <taxon>Euteleostomi</taxon>
        <taxon>Amphibia</taxon>
        <taxon>Batrachia</taxon>
        <taxon>Caudata</taxon>
        <taxon>Salamandroidea</taxon>
        <taxon>Salamandridae</taxon>
        <taxon>Pleurodelinae</taxon>
        <taxon>Pleurodeles</taxon>
    </lineage>
</organism>
<keyword evidence="3" id="KW-1185">Reference proteome</keyword>
<feature type="non-terminal residue" evidence="2">
    <location>
        <position position="1"/>
    </location>
</feature>
<evidence type="ECO:0000313" key="2">
    <source>
        <dbReference type="EMBL" id="KAJ1112847.1"/>
    </source>
</evidence>
<dbReference type="AlphaFoldDB" id="A0AAV7NE74"/>
<gene>
    <name evidence="2" type="ORF">NDU88_001108</name>
</gene>
<name>A0AAV7NE74_PLEWA</name>
<comment type="caution">
    <text evidence="2">The sequence shown here is derived from an EMBL/GenBank/DDBJ whole genome shotgun (WGS) entry which is preliminary data.</text>
</comment>
<reference evidence="2" key="1">
    <citation type="journal article" date="2022" name="bioRxiv">
        <title>Sequencing and chromosome-scale assembly of the giantPleurodeles waltlgenome.</title>
        <authorList>
            <person name="Brown T."/>
            <person name="Elewa A."/>
            <person name="Iarovenko S."/>
            <person name="Subramanian E."/>
            <person name="Araus A.J."/>
            <person name="Petzold A."/>
            <person name="Susuki M."/>
            <person name="Suzuki K.-i.T."/>
            <person name="Hayashi T."/>
            <person name="Toyoda A."/>
            <person name="Oliveira C."/>
            <person name="Osipova E."/>
            <person name="Leigh N.D."/>
            <person name="Simon A."/>
            <person name="Yun M.H."/>
        </authorList>
    </citation>
    <scope>NUCLEOTIDE SEQUENCE</scope>
    <source>
        <strain evidence="2">20211129_DDA</strain>
        <tissue evidence="2">Liver</tissue>
    </source>
</reference>